<evidence type="ECO:0000256" key="5">
    <source>
        <dbReference type="ARBA" id="ARBA00022741"/>
    </source>
</evidence>
<accession>A0A5C6CFH3</accession>
<dbReference type="InterPro" id="IPR003594">
    <property type="entry name" value="HATPase_dom"/>
</dbReference>
<dbReference type="EC" id="2.7.13.3" evidence="2"/>
<dbReference type="PROSITE" id="PS50112">
    <property type="entry name" value="PAS"/>
    <property type="match status" value="1"/>
</dbReference>
<evidence type="ECO:0000256" key="1">
    <source>
        <dbReference type="ARBA" id="ARBA00000085"/>
    </source>
</evidence>
<dbReference type="InterPro" id="IPR036890">
    <property type="entry name" value="HATPase_C_sf"/>
</dbReference>
<evidence type="ECO:0000313" key="15">
    <source>
        <dbReference type="Proteomes" id="UP000316304"/>
    </source>
</evidence>
<keyword evidence="11" id="KW-0175">Coiled coil</keyword>
<evidence type="ECO:0000256" key="4">
    <source>
        <dbReference type="ARBA" id="ARBA00022679"/>
    </source>
</evidence>
<dbReference type="SUPFAM" id="SSF55785">
    <property type="entry name" value="PYP-like sensor domain (PAS domain)"/>
    <property type="match status" value="1"/>
</dbReference>
<evidence type="ECO:0000256" key="7">
    <source>
        <dbReference type="ARBA" id="ARBA00022840"/>
    </source>
</evidence>
<dbReference type="InterPro" id="IPR036097">
    <property type="entry name" value="HisK_dim/P_sf"/>
</dbReference>
<dbReference type="SMART" id="SM00091">
    <property type="entry name" value="PAS"/>
    <property type="match status" value="1"/>
</dbReference>
<organism evidence="14 15">
    <name type="scientific">Novipirellula galeiformis</name>
    <dbReference type="NCBI Taxonomy" id="2528004"/>
    <lineage>
        <taxon>Bacteria</taxon>
        <taxon>Pseudomonadati</taxon>
        <taxon>Planctomycetota</taxon>
        <taxon>Planctomycetia</taxon>
        <taxon>Pirellulales</taxon>
        <taxon>Pirellulaceae</taxon>
        <taxon>Novipirellula</taxon>
    </lineage>
</organism>
<dbReference type="InterPro" id="IPR004358">
    <property type="entry name" value="Sig_transdc_His_kin-like_C"/>
</dbReference>
<dbReference type="NCBIfam" id="TIGR00229">
    <property type="entry name" value="sensory_box"/>
    <property type="match status" value="1"/>
</dbReference>
<dbReference type="AlphaFoldDB" id="A0A5C6CFH3"/>
<keyword evidence="7" id="KW-0067">ATP-binding</keyword>
<dbReference type="RefSeq" id="WP_146595469.1">
    <property type="nucleotide sequence ID" value="NZ_SJPT01000005.1"/>
</dbReference>
<evidence type="ECO:0000259" key="12">
    <source>
        <dbReference type="PROSITE" id="PS50109"/>
    </source>
</evidence>
<dbReference type="PRINTS" id="PR00344">
    <property type="entry name" value="BCTRLSENSOR"/>
</dbReference>
<dbReference type="InterPro" id="IPR013767">
    <property type="entry name" value="PAS_fold"/>
</dbReference>
<proteinExistence type="predicted"/>
<dbReference type="Gene3D" id="3.30.450.20">
    <property type="entry name" value="PAS domain"/>
    <property type="match status" value="1"/>
</dbReference>
<feature type="coiled-coil region" evidence="11">
    <location>
        <begin position="120"/>
        <end position="154"/>
    </location>
</feature>
<dbReference type="PANTHER" id="PTHR43065">
    <property type="entry name" value="SENSOR HISTIDINE KINASE"/>
    <property type="match status" value="1"/>
</dbReference>
<evidence type="ECO:0000256" key="8">
    <source>
        <dbReference type="ARBA" id="ARBA00023012"/>
    </source>
</evidence>
<evidence type="ECO:0000259" key="13">
    <source>
        <dbReference type="PROSITE" id="PS50112"/>
    </source>
</evidence>
<dbReference type="SMART" id="SM00388">
    <property type="entry name" value="HisKA"/>
    <property type="match status" value="1"/>
</dbReference>
<dbReference type="CDD" id="cd00082">
    <property type="entry name" value="HisKA"/>
    <property type="match status" value="1"/>
</dbReference>
<gene>
    <name evidence="14" type="primary">fixL_2</name>
    <name evidence="14" type="ORF">Pla52o_33300</name>
</gene>
<keyword evidence="3" id="KW-0597">Phosphoprotein</keyword>
<dbReference type="CDD" id="cd00130">
    <property type="entry name" value="PAS"/>
    <property type="match status" value="1"/>
</dbReference>
<dbReference type="Gene3D" id="1.10.287.130">
    <property type="match status" value="1"/>
</dbReference>
<feature type="domain" description="PAS" evidence="13">
    <location>
        <begin position="5"/>
        <end position="58"/>
    </location>
</feature>
<evidence type="ECO:0000256" key="3">
    <source>
        <dbReference type="ARBA" id="ARBA00022553"/>
    </source>
</evidence>
<keyword evidence="5" id="KW-0547">Nucleotide-binding</keyword>
<name>A0A5C6CFH3_9BACT</name>
<evidence type="ECO:0000256" key="6">
    <source>
        <dbReference type="ARBA" id="ARBA00022777"/>
    </source>
</evidence>
<evidence type="ECO:0000256" key="11">
    <source>
        <dbReference type="SAM" id="Coils"/>
    </source>
</evidence>
<dbReference type="SUPFAM" id="SSF47384">
    <property type="entry name" value="Homodimeric domain of signal transducing histidine kinase"/>
    <property type="match status" value="1"/>
</dbReference>
<feature type="domain" description="Histidine kinase" evidence="12">
    <location>
        <begin position="170"/>
        <end position="375"/>
    </location>
</feature>
<dbReference type="EMBL" id="SJPT01000005">
    <property type="protein sequence ID" value="TWU22274.1"/>
    <property type="molecule type" value="Genomic_DNA"/>
</dbReference>
<evidence type="ECO:0000256" key="10">
    <source>
        <dbReference type="ARBA" id="ARBA00070616"/>
    </source>
</evidence>
<dbReference type="PANTHER" id="PTHR43065:SF10">
    <property type="entry name" value="PEROXIDE STRESS-ACTIVATED HISTIDINE KINASE MAK3"/>
    <property type="match status" value="1"/>
</dbReference>
<dbReference type="Pfam" id="PF00512">
    <property type="entry name" value="HisKA"/>
    <property type="match status" value="1"/>
</dbReference>
<dbReference type="FunFam" id="3.30.450.20:FF:000060">
    <property type="entry name" value="Sensor protein FixL"/>
    <property type="match status" value="1"/>
</dbReference>
<dbReference type="GO" id="GO:0006355">
    <property type="term" value="P:regulation of DNA-templated transcription"/>
    <property type="evidence" value="ECO:0007669"/>
    <property type="project" value="InterPro"/>
</dbReference>
<keyword evidence="6" id="KW-0418">Kinase</keyword>
<dbReference type="InterPro" id="IPR005467">
    <property type="entry name" value="His_kinase_dom"/>
</dbReference>
<comment type="function">
    <text evidence="9">Putative oxygen sensor; modulates the activity of FixJ, a transcriptional activator of nitrogen fixation fixK gene. FixL probably acts as a kinase that phosphorylates FixJ.</text>
</comment>
<dbReference type="OrthoDB" id="236031at2"/>
<protein>
    <recommendedName>
        <fullName evidence="10">Sensor protein FixL</fullName>
        <ecNumber evidence="2">2.7.13.3</ecNumber>
    </recommendedName>
</protein>
<keyword evidence="15" id="KW-1185">Reference proteome</keyword>
<dbReference type="InterPro" id="IPR003661">
    <property type="entry name" value="HisK_dim/P_dom"/>
</dbReference>
<dbReference type="GO" id="GO:0000155">
    <property type="term" value="F:phosphorelay sensor kinase activity"/>
    <property type="evidence" value="ECO:0007669"/>
    <property type="project" value="InterPro"/>
</dbReference>
<dbReference type="Proteomes" id="UP000316304">
    <property type="component" value="Unassembled WGS sequence"/>
</dbReference>
<dbReference type="PROSITE" id="PS50109">
    <property type="entry name" value="HIS_KIN"/>
    <property type="match status" value="1"/>
</dbReference>
<comment type="caution">
    <text evidence="14">The sequence shown here is derived from an EMBL/GenBank/DDBJ whole genome shotgun (WGS) entry which is preliminary data.</text>
</comment>
<dbReference type="GO" id="GO:0005524">
    <property type="term" value="F:ATP binding"/>
    <property type="evidence" value="ECO:0007669"/>
    <property type="project" value="UniProtKB-KW"/>
</dbReference>
<evidence type="ECO:0000256" key="2">
    <source>
        <dbReference type="ARBA" id="ARBA00012438"/>
    </source>
</evidence>
<dbReference type="InterPro" id="IPR035965">
    <property type="entry name" value="PAS-like_dom_sf"/>
</dbReference>
<dbReference type="InterPro" id="IPR000014">
    <property type="entry name" value="PAS"/>
</dbReference>
<dbReference type="Pfam" id="PF00989">
    <property type="entry name" value="PAS"/>
    <property type="match status" value="1"/>
</dbReference>
<comment type="catalytic activity">
    <reaction evidence="1">
        <text>ATP + protein L-histidine = ADP + protein N-phospho-L-histidine.</text>
        <dbReference type="EC" id="2.7.13.3"/>
    </reaction>
</comment>
<reference evidence="14 15" key="1">
    <citation type="submission" date="2019-02" db="EMBL/GenBank/DDBJ databases">
        <title>Deep-cultivation of Planctomycetes and their phenomic and genomic characterization uncovers novel biology.</title>
        <authorList>
            <person name="Wiegand S."/>
            <person name="Jogler M."/>
            <person name="Boedeker C."/>
            <person name="Pinto D."/>
            <person name="Vollmers J."/>
            <person name="Rivas-Marin E."/>
            <person name="Kohn T."/>
            <person name="Peeters S.H."/>
            <person name="Heuer A."/>
            <person name="Rast P."/>
            <person name="Oberbeckmann S."/>
            <person name="Bunk B."/>
            <person name="Jeske O."/>
            <person name="Meyerdierks A."/>
            <person name="Storesund J.E."/>
            <person name="Kallscheuer N."/>
            <person name="Luecker S."/>
            <person name="Lage O.M."/>
            <person name="Pohl T."/>
            <person name="Merkel B.J."/>
            <person name="Hornburger P."/>
            <person name="Mueller R.-W."/>
            <person name="Bruemmer F."/>
            <person name="Labrenz M."/>
            <person name="Spormann A.M."/>
            <person name="Op Den Camp H."/>
            <person name="Overmann J."/>
            <person name="Amann R."/>
            <person name="Jetten M.S.M."/>
            <person name="Mascher T."/>
            <person name="Medema M.H."/>
            <person name="Devos D.P."/>
            <person name="Kaster A.-K."/>
            <person name="Ovreas L."/>
            <person name="Rohde M."/>
            <person name="Galperin M.Y."/>
            <person name="Jogler C."/>
        </authorList>
    </citation>
    <scope>NUCLEOTIDE SEQUENCE [LARGE SCALE GENOMIC DNA]</scope>
    <source>
        <strain evidence="14 15">Pla52o</strain>
    </source>
</reference>
<keyword evidence="8" id="KW-0902">Two-component regulatory system</keyword>
<dbReference type="Gene3D" id="3.30.565.10">
    <property type="entry name" value="Histidine kinase-like ATPase, C-terminal domain"/>
    <property type="match status" value="1"/>
</dbReference>
<evidence type="ECO:0000313" key="14">
    <source>
        <dbReference type="EMBL" id="TWU22274.1"/>
    </source>
</evidence>
<dbReference type="Pfam" id="PF02518">
    <property type="entry name" value="HATPase_c"/>
    <property type="match status" value="1"/>
</dbReference>
<keyword evidence="4 14" id="KW-0808">Transferase</keyword>
<evidence type="ECO:0000256" key="9">
    <source>
        <dbReference type="ARBA" id="ARBA00059827"/>
    </source>
</evidence>
<sequence>MQEQDQALLAALLQTAVDAIIVIDTRGIIQSVNPATTKLFAYTQADMIGENVKILMPSPYREEHDGYLRNYQNTGRAKIIGIGREVTGKRKDDTTFPMHLAVSEVPFGDKKLFAGIVRDISDLKSAQQQLSEVNDQLEQRVRDRTGELRATQAELLRAEKLATLGQVSGGIAHEIRNPLNAVRTSAYYLRNAKNLSLEKTREHLDRIDRQVSLIENVITALSDFVRLPEPRIARCNINDLVHQVLESVSVPENVKILNQVATEKPIAMVDPNQISIVLHNLIRNAGDAMPDGGTITLGSDVTREEIVIEVIDTGTGIKDEHLRRITEPLFSTKAQGMGLGLAVSAAILDKNQGHLEAQSQLGVGTTFAVHLPRKWRS</sequence>
<dbReference type="SMART" id="SM00387">
    <property type="entry name" value="HATPase_c"/>
    <property type="match status" value="1"/>
</dbReference>
<dbReference type="SUPFAM" id="SSF55874">
    <property type="entry name" value="ATPase domain of HSP90 chaperone/DNA topoisomerase II/histidine kinase"/>
    <property type="match status" value="1"/>
</dbReference>